<proteinExistence type="predicted"/>
<name>A0A7C8MCB9_9PLEO</name>
<dbReference type="AlphaFoldDB" id="A0A7C8MCB9"/>
<reference evidence="1 2" key="1">
    <citation type="submission" date="2020-01" db="EMBL/GenBank/DDBJ databases">
        <authorList>
            <consortium name="DOE Joint Genome Institute"/>
            <person name="Haridas S."/>
            <person name="Albert R."/>
            <person name="Binder M."/>
            <person name="Bloem J."/>
            <person name="Labutti K."/>
            <person name="Salamov A."/>
            <person name="Andreopoulos B."/>
            <person name="Baker S.E."/>
            <person name="Barry K."/>
            <person name="Bills G."/>
            <person name="Bluhm B.H."/>
            <person name="Cannon C."/>
            <person name="Castanera R."/>
            <person name="Culley D.E."/>
            <person name="Daum C."/>
            <person name="Ezra D."/>
            <person name="Gonzalez J.B."/>
            <person name="Henrissat B."/>
            <person name="Kuo A."/>
            <person name="Liang C."/>
            <person name="Lipzen A."/>
            <person name="Lutzoni F."/>
            <person name="Magnuson J."/>
            <person name="Mondo S."/>
            <person name="Nolan M."/>
            <person name="Ohm R."/>
            <person name="Pangilinan J."/>
            <person name="Park H.-J.H."/>
            <person name="Ramirez L."/>
            <person name="Alfaro M."/>
            <person name="Sun H."/>
            <person name="Tritt A."/>
            <person name="Yoshinaga Y."/>
            <person name="Zwiers L.-H.L."/>
            <person name="Turgeon B.G."/>
            <person name="Goodwin S.B."/>
            <person name="Spatafora J.W."/>
            <person name="Crous P.W."/>
            <person name="Grigoriev I.V."/>
        </authorList>
    </citation>
    <scope>NUCLEOTIDE SEQUENCE [LARGE SCALE GENOMIC DNA]</scope>
    <source>
        <strain evidence="1 2">CBS 611.86</strain>
    </source>
</reference>
<dbReference type="EMBL" id="JAADJZ010000003">
    <property type="protein sequence ID" value="KAF2876820.1"/>
    <property type="molecule type" value="Genomic_DNA"/>
</dbReference>
<keyword evidence="2" id="KW-1185">Reference proteome</keyword>
<dbReference type="OrthoDB" id="3762912at2759"/>
<accession>A0A7C8MCB9</accession>
<evidence type="ECO:0000313" key="2">
    <source>
        <dbReference type="Proteomes" id="UP000481861"/>
    </source>
</evidence>
<gene>
    <name evidence="1" type="ORF">BDV95DRAFT_625961</name>
</gene>
<evidence type="ECO:0000313" key="1">
    <source>
        <dbReference type="EMBL" id="KAF2876820.1"/>
    </source>
</evidence>
<protein>
    <submittedName>
        <fullName evidence="1">Uncharacterized protein</fullName>
    </submittedName>
</protein>
<dbReference type="Proteomes" id="UP000481861">
    <property type="component" value="Unassembled WGS sequence"/>
</dbReference>
<organism evidence="1 2">
    <name type="scientific">Massariosphaeria phaeospora</name>
    <dbReference type="NCBI Taxonomy" id="100035"/>
    <lineage>
        <taxon>Eukaryota</taxon>
        <taxon>Fungi</taxon>
        <taxon>Dikarya</taxon>
        <taxon>Ascomycota</taxon>
        <taxon>Pezizomycotina</taxon>
        <taxon>Dothideomycetes</taxon>
        <taxon>Pleosporomycetidae</taxon>
        <taxon>Pleosporales</taxon>
        <taxon>Pleosporales incertae sedis</taxon>
        <taxon>Massariosphaeria</taxon>
    </lineage>
</organism>
<comment type="caution">
    <text evidence="1">The sequence shown here is derived from an EMBL/GenBank/DDBJ whole genome shotgun (WGS) entry which is preliminary data.</text>
</comment>
<sequence length="364" mass="41343">MELFTLNKDEERALEEDNLLQPSLNPNKRKSSTSISNATGTTFLEDVQAYLPSPSSTTSTFEFPQSVESVAALEFIGFTPVAAVKVYSHWHAQSEEDRSNGQNTFDSMYRGAVARLSTTECTNMAPTDAMQLVGLNSKTIEAIADPSFEAVRNTETLHYWVRDTLDINYATLLALKRRLKRLLPDHVFLYKGKAAISMNGRWINDDGSIRMPGLHSDTNGDFNRDNKAWYFSVEQETAEVYRLWAANRCRISETWMIRIQIWYSRDWEEYVWDCRSENGGELHKFDHFRNAEYLVGHVCGTGVNISRIQKSEVQDHISENSLLHISSGKATQSVFMNRNVAERLGALIKGKIHVDVFAPKEVAN</sequence>